<dbReference type="GO" id="GO:0005886">
    <property type="term" value="C:plasma membrane"/>
    <property type="evidence" value="ECO:0007669"/>
    <property type="project" value="UniProtKB-SubCell"/>
</dbReference>
<evidence type="ECO:0000313" key="10">
    <source>
        <dbReference type="EMBL" id="CAD7396507.1"/>
    </source>
</evidence>
<keyword evidence="6 8" id="KW-1133">Transmembrane helix</keyword>
<keyword evidence="7 8" id="KW-0472">Membrane</keyword>
<dbReference type="InterPro" id="IPR050549">
    <property type="entry name" value="MFS_Trehalose_Transporter"/>
</dbReference>
<evidence type="ECO:0000256" key="3">
    <source>
        <dbReference type="ARBA" id="ARBA00022475"/>
    </source>
</evidence>
<reference evidence="10" key="1">
    <citation type="submission" date="2020-11" db="EMBL/GenBank/DDBJ databases">
        <authorList>
            <person name="Tran Van P."/>
        </authorList>
    </citation>
    <scope>NUCLEOTIDE SEQUENCE</scope>
</reference>
<dbReference type="PROSITE" id="PS50850">
    <property type="entry name" value="MFS"/>
    <property type="match status" value="1"/>
</dbReference>
<evidence type="ECO:0000256" key="7">
    <source>
        <dbReference type="ARBA" id="ARBA00023136"/>
    </source>
</evidence>
<comment type="subcellular location">
    <subcellularLocation>
        <location evidence="1">Cell membrane</location>
        <topology evidence="1">Multi-pass membrane protein</topology>
    </subcellularLocation>
</comment>
<feature type="transmembrane region" description="Helical" evidence="8">
    <location>
        <begin position="51"/>
        <end position="72"/>
    </location>
</feature>
<dbReference type="InterPro" id="IPR036259">
    <property type="entry name" value="MFS_trans_sf"/>
</dbReference>
<dbReference type="Pfam" id="PF00083">
    <property type="entry name" value="Sugar_tr"/>
    <property type="match status" value="1"/>
</dbReference>
<dbReference type="InterPro" id="IPR020846">
    <property type="entry name" value="MFS_dom"/>
</dbReference>
<feature type="domain" description="Major facilitator superfamily (MFS) profile" evidence="9">
    <location>
        <begin position="47"/>
        <end position="481"/>
    </location>
</feature>
<sequence>MCGASLDILAVRCNNLRQNVLSRNETSHSTPNNNLDTTRQHKLCKHVVSSVNLSAFATGVVIGWPSPMLPLLQQSPSPLGDDVYTMSADSSSWLGSLMCVGGLLATPAYSYMGNRHSRKLTGYLVGLPGVIGWLLVLTARSELMLFAGRLFLGFGGAGNTILCPLYVMEIVEDDIRGSLGTYLVLFTNAGILFAYVVGSYASYTTFSAICLAVPITFVASFFWLPETPVYLFNQNNPVAARRALQWLRGGDAVIIEQEMTKLMEAADKGKDNRSAESSFIKNLTSKGTLKGLLIGVGLMVNNQLSGIFAVISYTVNIFQDSGSDISPNLCTIMVGVLQLFGVYLTSTLVDRAGRKILLIVSNIASAVCLAALGFFFYLKGHGYDVTDIGWLPVTSLSVYVVAIALGVGSIPFIVINEIFTPQMRGFAVTVCICLLNVLAFLVARFFTDLNLLLGLDGCYWFFALCCLASTFFCYFVVPETKNKSLDSILKELAGEEITFKKADERIKVPV</sequence>
<evidence type="ECO:0000256" key="1">
    <source>
        <dbReference type="ARBA" id="ARBA00004651"/>
    </source>
</evidence>
<feature type="transmembrane region" description="Helical" evidence="8">
    <location>
        <begin position="146"/>
        <end position="167"/>
    </location>
</feature>
<feature type="transmembrane region" description="Helical" evidence="8">
    <location>
        <begin position="203"/>
        <end position="224"/>
    </location>
</feature>
<dbReference type="InterPro" id="IPR044775">
    <property type="entry name" value="MFS_ERD6/Tret1-like"/>
</dbReference>
<dbReference type="InterPro" id="IPR003663">
    <property type="entry name" value="Sugar/inositol_transpt"/>
</dbReference>
<evidence type="ECO:0000256" key="5">
    <source>
        <dbReference type="ARBA" id="ARBA00022692"/>
    </source>
</evidence>
<dbReference type="PRINTS" id="PR00171">
    <property type="entry name" value="SUGRTRNSPORT"/>
</dbReference>
<keyword evidence="4" id="KW-0762">Sugar transport</keyword>
<organism evidence="10">
    <name type="scientific">Timema poppense</name>
    <name type="common">Walking stick</name>
    <dbReference type="NCBI Taxonomy" id="170557"/>
    <lineage>
        <taxon>Eukaryota</taxon>
        <taxon>Metazoa</taxon>
        <taxon>Ecdysozoa</taxon>
        <taxon>Arthropoda</taxon>
        <taxon>Hexapoda</taxon>
        <taxon>Insecta</taxon>
        <taxon>Pterygota</taxon>
        <taxon>Neoptera</taxon>
        <taxon>Polyneoptera</taxon>
        <taxon>Phasmatodea</taxon>
        <taxon>Timematodea</taxon>
        <taxon>Timematoidea</taxon>
        <taxon>Timematidae</taxon>
        <taxon>Timema</taxon>
    </lineage>
</organism>
<accession>A0A7R9GVM9</accession>
<gene>
    <name evidence="10" type="ORF">TPSB3V08_LOCUS708</name>
</gene>
<dbReference type="CDD" id="cd17358">
    <property type="entry name" value="MFS_GLUT6_8_Class3_like"/>
    <property type="match status" value="1"/>
</dbReference>
<feature type="transmembrane region" description="Helical" evidence="8">
    <location>
        <begin position="123"/>
        <end position="140"/>
    </location>
</feature>
<dbReference type="AlphaFoldDB" id="A0A7R9GVM9"/>
<protein>
    <recommendedName>
        <fullName evidence="9">Major facilitator superfamily (MFS) profile domain-containing protein</fullName>
    </recommendedName>
</protein>
<dbReference type="InterPro" id="IPR005828">
    <property type="entry name" value="MFS_sugar_transport-like"/>
</dbReference>
<name>A0A7R9GVM9_TIMPO</name>
<dbReference type="FunFam" id="1.20.1250.20:FF:000218">
    <property type="entry name" value="facilitated trehalose transporter Tret1"/>
    <property type="match status" value="1"/>
</dbReference>
<dbReference type="EMBL" id="OD000224">
    <property type="protein sequence ID" value="CAD7396507.1"/>
    <property type="molecule type" value="Genomic_DNA"/>
</dbReference>
<dbReference type="GO" id="GO:0051119">
    <property type="term" value="F:sugar transmembrane transporter activity"/>
    <property type="evidence" value="ECO:0007669"/>
    <property type="project" value="InterPro"/>
</dbReference>
<dbReference type="PANTHER" id="PTHR48021:SF1">
    <property type="entry name" value="GH07001P-RELATED"/>
    <property type="match status" value="1"/>
</dbReference>
<keyword evidence="3" id="KW-1003">Cell membrane</keyword>
<feature type="transmembrane region" description="Helical" evidence="8">
    <location>
        <begin position="92"/>
        <end position="111"/>
    </location>
</feature>
<feature type="transmembrane region" description="Helical" evidence="8">
    <location>
        <begin position="179"/>
        <end position="197"/>
    </location>
</feature>
<proteinExistence type="predicted"/>
<keyword evidence="5 8" id="KW-0812">Transmembrane</keyword>
<dbReference type="PROSITE" id="PS00216">
    <property type="entry name" value="SUGAR_TRANSPORT_1"/>
    <property type="match status" value="1"/>
</dbReference>
<evidence type="ECO:0000256" key="2">
    <source>
        <dbReference type="ARBA" id="ARBA00022448"/>
    </source>
</evidence>
<feature type="transmembrane region" description="Helical" evidence="8">
    <location>
        <begin position="390"/>
        <end position="414"/>
    </location>
</feature>
<evidence type="ECO:0000256" key="8">
    <source>
        <dbReference type="SAM" id="Phobius"/>
    </source>
</evidence>
<dbReference type="SUPFAM" id="SSF103473">
    <property type="entry name" value="MFS general substrate transporter"/>
    <property type="match status" value="1"/>
</dbReference>
<keyword evidence="2" id="KW-0813">Transport</keyword>
<evidence type="ECO:0000259" key="9">
    <source>
        <dbReference type="PROSITE" id="PS50850"/>
    </source>
</evidence>
<dbReference type="Gene3D" id="1.20.1250.20">
    <property type="entry name" value="MFS general substrate transporter like domains"/>
    <property type="match status" value="1"/>
</dbReference>
<dbReference type="InterPro" id="IPR005829">
    <property type="entry name" value="Sugar_transporter_CS"/>
</dbReference>
<feature type="transmembrane region" description="Helical" evidence="8">
    <location>
        <begin position="291"/>
        <end position="313"/>
    </location>
</feature>
<evidence type="ECO:0000256" key="4">
    <source>
        <dbReference type="ARBA" id="ARBA00022597"/>
    </source>
</evidence>
<feature type="transmembrane region" description="Helical" evidence="8">
    <location>
        <begin position="459"/>
        <end position="477"/>
    </location>
</feature>
<dbReference type="PANTHER" id="PTHR48021">
    <property type="match status" value="1"/>
</dbReference>
<feature type="transmembrane region" description="Helical" evidence="8">
    <location>
        <begin position="426"/>
        <end position="447"/>
    </location>
</feature>
<feature type="transmembrane region" description="Helical" evidence="8">
    <location>
        <begin position="356"/>
        <end position="378"/>
    </location>
</feature>
<evidence type="ECO:0000256" key="6">
    <source>
        <dbReference type="ARBA" id="ARBA00022989"/>
    </source>
</evidence>
<feature type="transmembrane region" description="Helical" evidence="8">
    <location>
        <begin position="325"/>
        <end position="344"/>
    </location>
</feature>